<keyword evidence="2" id="KW-1185">Reference proteome</keyword>
<name>A0AAW1PRL1_9CHLO</name>
<evidence type="ECO:0008006" key="3">
    <source>
        <dbReference type="Google" id="ProtNLM"/>
    </source>
</evidence>
<dbReference type="Pfam" id="PF00300">
    <property type="entry name" value="His_Phos_1"/>
    <property type="match status" value="1"/>
</dbReference>
<dbReference type="PANTHER" id="PTHR47580">
    <property type="entry name" value="PHOSPHOGLYCERATE MUTASE FAMILY PROTEIN"/>
    <property type="match status" value="1"/>
</dbReference>
<comment type="caution">
    <text evidence="1">The sequence shown here is derived from an EMBL/GenBank/DDBJ whole genome shotgun (WGS) entry which is preliminary data.</text>
</comment>
<dbReference type="Gene3D" id="3.40.50.1240">
    <property type="entry name" value="Phosphoglycerate mutase-like"/>
    <property type="match status" value="1"/>
</dbReference>
<dbReference type="InterPro" id="IPR029033">
    <property type="entry name" value="His_PPase_superfam"/>
</dbReference>
<dbReference type="Proteomes" id="UP001438707">
    <property type="component" value="Unassembled WGS sequence"/>
</dbReference>
<dbReference type="PANTHER" id="PTHR47580:SF1">
    <property type="entry name" value="PHOSPHOGLYCERATE MUTASE FAMILY PROTEIN"/>
    <property type="match status" value="1"/>
</dbReference>
<reference evidence="1 2" key="1">
    <citation type="journal article" date="2024" name="Nat. Commun.">
        <title>Phylogenomics reveals the evolutionary origins of lichenization in chlorophyte algae.</title>
        <authorList>
            <person name="Puginier C."/>
            <person name="Libourel C."/>
            <person name="Otte J."/>
            <person name="Skaloud P."/>
            <person name="Haon M."/>
            <person name="Grisel S."/>
            <person name="Petersen M."/>
            <person name="Berrin J.G."/>
            <person name="Delaux P.M."/>
            <person name="Dal Grande F."/>
            <person name="Keller J."/>
        </authorList>
    </citation>
    <scope>NUCLEOTIDE SEQUENCE [LARGE SCALE GENOMIC DNA]</scope>
    <source>
        <strain evidence="1 2">SAG 2145</strain>
    </source>
</reference>
<dbReference type="SUPFAM" id="SSF53254">
    <property type="entry name" value="Phosphoglycerate mutase-like"/>
    <property type="match status" value="1"/>
</dbReference>
<proteinExistence type="predicted"/>
<protein>
    <recommendedName>
        <fullName evidence="3">Phosphoglycerate mutase</fullName>
    </recommendedName>
</protein>
<dbReference type="AlphaFoldDB" id="A0AAW1PRL1"/>
<evidence type="ECO:0000313" key="1">
    <source>
        <dbReference type="EMBL" id="KAK9816326.1"/>
    </source>
</evidence>
<gene>
    <name evidence="1" type="ORF">WJX74_005478</name>
</gene>
<dbReference type="InterPro" id="IPR013078">
    <property type="entry name" value="His_Pase_superF_clade-1"/>
</dbReference>
<sequence>MGLLALALQAGIEIAPGAAKAALVQFPTTHLRNRYILVRAGESEAETDGLLLTNTVQKVSMTSGLSRKGKQQVLSRVIPKLEEMNVCSDNPCWLWPSITQRCYQTAEVTAAILGLSYSRIVPEYSFLDARGMGAMDGMSLQEAEKEVIEGDATSPEWRPPHGTDGTPNETANDVLIRVRQLLSITETQYAENDVVIISPDSDNLSILQAGVLGSDLRNHAEHAFKPGEVRQLVLGATAYDPSPRQFACRKPPKCI</sequence>
<accession>A0AAW1PRL1</accession>
<evidence type="ECO:0000313" key="2">
    <source>
        <dbReference type="Proteomes" id="UP001438707"/>
    </source>
</evidence>
<organism evidence="1 2">
    <name type="scientific">Apatococcus lobatus</name>
    <dbReference type="NCBI Taxonomy" id="904363"/>
    <lineage>
        <taxon>Eukaryota</taxon>
        <taxon>Viridiplantae</taxon>
        <taxon>Chlorophyta</taxon>
        <taxon>core chlorophytes</taxon>
        <taxon>Trebouxiophyceae</taxon>
        <taxon>Chlorellales</taxon>
        <taxon>Chlorellaceae</taxon>
        <taxon>Apatococcus</taxon>
    </lineage>
</organism>
<dbReference type="EMBL" id="JALJOS010000079">
    <property type="protein sequence ID" value="KAK9816326.1"/>
    <property type="molecule type" value="Genomic_DNA"/>
</dbReference>